<sequence length="156" mass="18026">MVLFKITTRKRSQRTTDDFWRKYRPFAQPLKTHNTPLHKIAIIREKYGIAEINKQPFSKLQYIEEKAEIPLHTMAPGIDLKRVNILTTQFKSETLAMMVERYPSEECIHVYMDCSQKSEACSSGFFFSVAQGLIAVGKFATNFDSVLAARVMPPRY</sequence>
<proteinExistence type="predicted"/>
<organism evidence="1 2">
    <name type="scientific">Caerostris darwini</name>
    <dbReference type="NCBI Taxonomy" id="1538125"/>
    <lineage>
        <taxon>Eukaryota</taxon>
        <taxon>Metazoa</taxon>
        <taxon>Ecdysozoa</taxon>
        <taxon>Arthropoda</taxon>
        <taxon>Chelicerata</taxon>
        <taxon>Arachnida</taxon>
        <taxon>Araneae</taxon>
        <taxon>Araneomorphae</taxon>
        <taxon>Entelegynae</taxon>
        <taxon>Araneoidea</taxon>
        <taxon>Araneidae</taxon>
        <taxon>Caerostris</taxon>
    </lineage>
</organism>
<dbReference type="EMBL" id="BPLQ01014605">
    <property type="protein sequence ID" value="GIY81331.1"/>
    <property type="molecule type" value="Genomic_DNA"/>
</dbReference>
<reference evidence="1 2" key="1">
    <citation type="submission" date="2021-06" db="EMBL/GenBank/DDBJ databases">
        <title>Caerostris darwini draft genome.</title>
        <authorList>
            <person name="Kono N."/>
            <person name="Arakawa K."/>
        </authorList>
    </citation>
    <scope>NUCLEOTIDE SEQUENCE [LARGE SCALE GENOMIC DNA]</scope>
</reference>
<protein>
    <submittedName>
        <fullName evidence="1">Uncharacterized protein</fullName>
    </submittedName>
</protein>
<keyword evidence="2" id="KW-1185">Reference proteome</keyword>
<dbReference type="Proteomes" id="UP001054837">
    <property type="component" value="Unassembled WGS sequence"/>
</dbReference>
<name>A0AAV4WH91_9ARAC</name>
<evidence type="ECO:0000313" key="1">
    <source>
        <dbReference type="EMBL" id="GIY81331.1"/>
    </source>
</evidence>
<comment type="caution">
    <text evidence="1">The sequence shown here is derived from an EMBL/GenBank/DDBJ whole genome shotgun (WGS) entry which is preliminary data.</text>
</comment>
<accession>A0AAV4WH91</accession>
<gene>
    <name evidence="1" type="ORF">CDAR_89111</name>
</gene>
<dbReference type="AlphaFoldDB" id="A0AAV4WH91"/>
<evidence type="ECO:0000313" key="2">
    <source>
        <dbReference type="Proteomes" id="UP001054837"/>
    </source>
</evidence>